<accession>A0ABT5GL65</accession>
<dbReference type="PROSITE" id="PS00893">
    <property type="entry name" value="NUDIX_BOX"/>
    <property type="match status" value="1"/>
</dbReference>
<comment type="caution">
    <text evidence="12">The sequence shown here is derived from an EMBL/GenBank/DDBJ whole genome shotgun (WGS) entry which is preliminary data.</text>
</comment>
<reference evidence="12 13" key="1">
    <citation type="submission" date="2022-11" db="EMBL/GenBank/DDBJ databases">
        <title>Anaerobic phenanthrene biodegradation by a DNRA strain PheN6.</title>
        <authorList>
            <person name="Zhang Z."/>
        </authorList>
    </citation>
    <scope>NUCLEOTIDE SEQUENCE [LARGE SCALE GENOMIC DNA]</scope>
    <source>
        <strain evidence="12 13">PheN6</strain>
    </source>
</reference>
<evidence type="ECO:0000256" key="3">
    <source>
        <dbReference type="ARBA" id="ARBA00009595"/>
    </source>
</evidence>
<evidence type="ECO:0000256" key="10">
    <source>
        <dbReference type="SAM" id="MobiDB-lite"/>
    </source>
</evidence>
<evidence type="ECO:0000256" key="7">
    <source>
        <dbReference type="ARBA" id="ARBA00022842"/>
    </source>
</evidence>
<dbReference type="SUPFAM" id="SSF55811">
    <property type="entry name" value="Nudix"/>
    <property type="match status" value="1"/>
</dbReference>
<proteinExistence type="inferred from homology"/>
<evidence type="ECO:0000256" key="4">
    <source>
        <dbReference type="ARBA" id="ARBA00012381"/>
    </source>
</evidence>
<dbReference type="NCBIfam" id="NF001299">
    <property type="entry name" value="PRK00241.1"/>
    <property type="match status" value="1"/>
</dbReference>
<dbReference type="Pfam" id="PF09297">
    <property type="entry name" value="Zn_ribbon_NUD"/>
    <property type="match status" value="1"/>
</dbReference>
<evidence type="ECO:0000256" key="1">
    <source>
        <dbReference type="ARBA" id="ARBA00001946"/>
    </source>
</evidence>
<dbReference type="Gene3D" id="3.90.79.10">
    <property type="entry name" value="Nucleoside Triphosphate Pyrophosphohydrolase"/>
    <property type="match status" value="1"/>
</dbReference>
<comment type="similarity">
    <text evidence="3">Belongs to the Nudix hydrolase family. NudC subfamily.</text>
</comment>
<dbReference type="Proteomes" id="UP001150259">
    <property type="component" value="Unassembled WGS sequence"/>
</dbReference>
<dbReference type="PROSITE" id="PS51462">
    <property type="entry name" value="NUDIX"/>
    <property type="match status" value="1"/>
</dbReference>
<dbReference type="InterPro" id="IPR050241">
    <property type="entry name" value="NAD-cap_RNA_hydrolase_NudC"/>
</dbReference>
<dbReference type="Gene3D" id="3.90.79.20">
    <property type="match status" value="1"/>
</dbReference>
<dbReference type="PANTHER" id="PTHR42904:SF6">
    <property type="entry name" value="NAD-CAPPED RNA HYDROLASE NUDT12"/>
    <property type="match status" value="1"/>
</dbReference>
<keyword evidence="6 12" id="KW-0378">Hydrolase</keyword>
<dbReference type="InterPro" id="IPR015797">
    <property type="entry name" value="NUDIX_hydrolase-like_dom_sf"/>
</dbReference>
<evidence type="ECO:0000256" key="8">
    <source>
        <dbReference type="ARBA" id="ARBA00023027"/>
    </source>
</evidence>
<comment type="cofactor">
    <cofactor evidence="2">
        <name>Zn(2+)</name>
        <dbReference type="ChEBI" id="CHEBI:29105"/>
    </cofactor>
</comment>
<dbReference type="InterPro" id="IPR049734">
    <property type="entry name" value="NudC-like_C"/>
</dbReference>
<sequence>MARSADQLPDVALSGAALDRSANERRDERLLERLLADPGTRVLELRGDRAPVVAVGPAQDGTSRLRLRPPSVDDARGVMIFAGRDAEGVAYLGVAHPPEGTADAGARGPVPPEREGWLTLRQAAAGLDERDAALFVTVLGLANWHASHTHCSRCGAQTAPTQGGWLRVCPADGSEHYPRTDPAVIMAVVDDADRLLLGRGPQWPEGRFSVLAGFVEPGESFEAAVAREVAEEVGLQVTDVRYLGNQPWPFPSSVMVGFTARALGTDIEPDPQEVSEARWFSRDDYRAALRSGEILAPFGISIAKRIIEHWLGETIESAVGLRR</sequence>
<dbReference type="InterPro" id="IPR000086">
    <property type="entry name" value="NUDIX_hydrolase_dom"/>
</dbReference>
<keyword evidence="8" id="KW-0520">NAD</keyword>
<comment type="catalytic activity">
    <reaction evidence="9">
        <text>a 5'-end NAD(+)-phospho-ribonucleoside in mRNA + H2O = a 5'-end phospho-adenosine-phospho-ribonucleoside in mRNA + beta-nicotinamide D-ribonucleotide + 2 H(+)</text>
        <dbReference type="Rhea" id="RHEA:60876"/>
        <dbReference type="Rhea" id="RHEA-COMP:15698"/>
        <dbReference type="Rhea" id="RHEA-COMP:15719"/>
        <dbReference type="ChEBI" id="CHEBI:14649"/>
        <dbReference type="ChEBI" id="CHEBI:15377"/>
        <dbReference type="ChEBI" id="CHEBI:15378"/>
        <dbReference type="ChEBI" id="CHEBI:144029"/>
        <dbReference type="ChEBI" id="CHEBI:144051"/>
    </reaction>
    <physiologicalReaction direction="left-to-right" evidence="9">
        <dbReference type="Rhea" id="RHEA:60877"/>
    </physiologicalReaction>
</comment>
<evidence type="ECO:0000313" key="13">
    <source>
        <dbReference type="Proteomes" id="UP001150259"/>
    </source>
</evidence>
<dbReference type="EMBL" id="JAPFQL010000096">
    <property type="protein sequence ID" value="MDC5698959.1"/>
    <property type="molecule type" value="Genomic_DNA"/>
</dbReference>
<dbReference type="InterPro" id="IPR015376">
    <property type="entry name" value="Znr_NADH_PPase"/>
</dbReference>
<keyword evidence="5" id="KW-0479">Metal-binding</keyword>
<comment type="cofactor">
    <cofactor evidence="1">
        <name>Mg(2+)</name>
        <dbReference type="ChEBI" id="CHEBI:18420"/>
    </cofactor>
</comment>
<keyword evidence="7" id="KW-0460">Magnesium</keyword>
<evidence type="ECO:0000256" key="5">
    <source>
        <dbReference type="ARBA" id="ARBA00022723"/>
    </source>
</evidence>
<evidence type="ECO:0000313" key="12">
    <source>
        <dbReference type="EMBL" id="MDC5698959.1"/>
    </source>
</evidence>
<feature type="region of interest" description="Disordered" evidence="10">
    <location>
        <begin position="1"/>
        <end position="24"/>
    </location>
</feature>
<evidence type="ECO:0000256" key="2">
    <source>
        <dbReference type="ARBA" id="ARBA00001947"/>
    </source>
</evidence>
<gene>
    <name evidence="12" type="primary">nudC</name>
    <name evidence="12" type="ORF">OO014_17030</name>
</gene>
<dbReference type="RefSeq" id="WP_272463517.1">
    <property type="nucleotide sequence ID" value="NZ_JAPFQL010000096.1"/>
</dbReference>
<name>A0ABT5GL65_9MICO</name>
<feature type="domain" description="Nudix hydrolase" evidence="11">
    <location>
        <begin position="178"/>
        <end position="308"/>
    </location>
</feature>
<evidence type="ECO:0000256" key="6">
    <source>
        <dbReference type="ARBA" id="ARBA00022801"/>
    </source>
</evidence>
<dbReference type="CDD" id="cd03429">
    <property type="entry name" value="NUDIX_NADH_pyrophosphatase_Nudt13"/>
    <property type="match status" value="1"/>
</dbReference>
<evidence type="ECO:0000256" key="9">
    <source>
        <dbReference type="ARBA" id="ARBA00023679"/>
    </source>
</evidence>
<dbReference type="GO" id="GO:0016787">
    <property type="term" value="F:hydrolase activity"/>
    <property type="evidence" value="ECO:0007669"/>
    <property type="project" value="UniProtKB-KW"/>
</dbReference>
<dbReference type="PANTHER" id="PTHR42904">
    <property type="entry name" value="NUDIX HYDROLASE, NUDC SUBFAMILY"/>
    <property type="match status" value="1"/>
</dbReference>
<dbReference type="EC" id="3.6.1.22" evidence="4"/>
<keyword evidence="13" id="KW-1185">Reference proteome</keyword>
<organism evidence="12 13">
    <name type="scientific">Intrasporangium calvum</name>
    <dbReference type="NCBI Taxonomy" id="53358"/>
    <lineage>
        <taxon>Bacteria</taxon>
        <taxon>Bacillati</taxon>
        <taxon>Actinomycetota</taxon>
        <taxon>Actinomycetes</taxon>
        <taxon>Micrococcales</taxon>
        <taxon>Intrasporangiaceae</taxon>
        <taxon>Intrasporangium</taxon>
    </lineage>
</organism>
<protein>
    <recommendedName>
        <fullName evidence="4">NAD(+) diphosphatase</fullName>
        <ecNumber evidence="4">3.6.1.22</ecNumber>
    </recommendedName>
</protein>
<evidence type="ECO:0000259" key="11">
    <source>
        <dbReference type="PROSITE" id="PS51462"/>
    </source>
</evidence>
<dbReference type="InterPro" id="IPR020084">
    <property type="entry name" value="NUDIX_hydrolase_CS"/>
</dbReference>
<dbReference type="Pfam" id="PF00293">
    <property type="entry name" value="NUDIX"/>
    <property type="match status" value="1"/>
</dbReference>